<evidence type="ECO:0000313" key="1">
    <source>
        <dbReference type="EMBL" id="RCV58952.1"/>
    </source>
</evidence>
<keyword evidence="2" id="KW-1185">Reference proteome</keyword>
<accession>A0A368T657</accession>
<dbReference type="RefSeq" id="WP_114398825.1">
    <property type="nucleotide sequence ID" value="NZ_QEIM01000092.1"/>
</dbReference>
<proteinExistence type="predicted"/>
<protein>
    <submittedName>
        <fullName evidence="1">Uncharacterized protein</fullName>
    </submittedName>
</protein>
<reference evidence="1 2" key="1">
    <citation type="submission" date="2018-04" db="EMBL/GenBank/DDBJ databases">
        <title>Novel actinobacteria from marine sediment.</title>
        <authorList>
            <person name="Ng Z.Y."/>
            <person name="Tan G.Y.A."/>
        </authorList>
    </citation>
    <scope>NUCLEOTIDE SEQUENCE [LARGE SCALE GENOMIC DNA]</scope>
    <source>
        <strain evidence="1 2">TPS81</strain>
    </source>
</reference>
<sequence length="123" mass="13459">MTSNRGELYDAFAAFLETAPGWPELFAEVLWQELLAPLLPDGARPIAWHVTIVDVWSWTPPGDGAGWERQAAESAMEEAMRARLRGSPVFAAVAPVEVARRLGFETAAEHGSAVIAVRYRVPT</sequence>
<dbReference type="EMBL" id="QEIN01000076">
    <property type="protein sequence ID" value="RCV58952.1"/>
    <property type="molecule type" value="Genomic_DNA"/>
</dbReference>
<dbReference type="Proteomes" id="UP000253318">
    <property type="component" value="Unassembled WGS sequence"/>
</dbReference>
<name>A0A368T657_9ACTN</name>
<organism evidence="1 2">
    <name type="scientific">Marinitenerispora sediminis</name>
    <dbReference type="NCBI Taxonomy" id="1931232"/>
    <lineage>
        <taxon>Bacteria</taxon>
        <taxon>Bacillati</taxon>
        <taxon>Actinomycetota</taxon>
        <taxon>Actinomycetes</taxon>
        <taxon>Streptosporangiales</taxon>
        <taxon>Nocardiopsidaceae</taxon>
        <taxon>Marinitenerispora</taxon>
    </lineage>
</organism>
<comment type="caution">
    <text evidence="1">The sequence shown here is derived from an EMBL/GenBank/DDBJ whole genome shotgun (WGS) entry which is preliminary data.</text>
</comment>
<evidence type="ECO:0000313" key="2">
    <source>
        <dbReference type="Proteomes" id="UP000253318"/>
    </source>
</evidence>
<dbReference type="AlphaFoldDB" id="A0A368T657"/>
<gene>
    <name evidence="1" type="ORF">DEF24_11545</name>
</gene>